<dbReference type="Proteomes" id="UP001418222">
    <property type="component" value="Unassembled WGS sequence"/>
</dbReference>
<name>A0AAP0BCR7_9ASPA</name>
<dbReference type="AlphaFoldDB" id="A0AAP0BCR7"/>
<reference evidence="1 2" key="1">
    <citation type="journal article" date="2022" name="Nat. Plants">
        <title>Genomes of leafy and leafless Platanthera orchids illuminate the evolution of mycoheterotrophy.</title>
        <authorList>
            <person name="Li M.H."/>
            <person name="Liu K.W."/>
            <person name="Li Z."/>
            <person name="Lu H.C."/>
            <person name="Ye Q.L."/>
            <person name="Zhang D."/>
            <person name="Wang J.Y."/>
            <person name="Li Y.F."/>
            <person name="Zhong Z.M."/>
            <person name="Liu X."/>
            <person name="Yu X."/>
            <person name="Liu D.K."/>
            <person name="Tu X.D."/>
            <person name="Liu B."/>
            <person name="Hao Y."/>
            <person name="Liao X.Y."/>
            <person name="Jiang Y.T."/>
            <person name="Sun W.H."/>
            <person name="Chen J."/>
            <person name="Chen Y.Q."/>
            <person name="Ai Y."/>
            <person name="Zhai J.W."/>
            <person name="Wu S.S."/>
            <person name="Zhou Z."/>
            <person name="Hsiao Y.Y."/>
            <person name="Wu W.L."/>
            <person name="Chen Y.Y."/>
            <person name="Lin Y.F."/>
            <person name="Hsu J.L."/>
            <person name="Li C.Y."/>
            <person name="Wang Z.W."/>
            <person name="Zhao X."/>
            <person name="Zhong W.Y."/>
            <person name="Ma X.K."/>
            <person name="Ma L."/>
            <person name="Huang J."/>
            <person name="Chen G.Z."/>
            <person name="Huang M.Z."/>
            <person name="Huang L."/>
            <person name="Peng D.H."/>
            <person name="Luo Y.B."/>
            <person name="Zou S.Q."/>
            <person name="Chen S.P."/>
            <person name="Lan S."/>
            <person name="Tsai W.C."/>
            <person name="Van de Peer Y."/>
            <person name="Liu Z.J."/>
        </authorList>
    </citation>
    <scope>NUCLEOTIDE SEQUENCE [LARGE SCALE GENOMIC DNA]</scope>
    <source>
        <strain evidence="1">Lor287</strain>
    </source>
</reference>
<evidence type="ECO:0000313" key="2">
    <source>
        <dbReference type="Proteomes" id="UP001418222"/>
    </source>
</evidence>
<sequence length="99" mass="10910">MHKEVTIDLHWVKWLKKLLQAIQTSCKDFTPPSHQNAAGNIDALLSCYWSCVNCDWMVPGVVGQRERGATTTVGNFLADVVAVVEEPRGTLRQKAADSG</sequence>
<protein>
    <submittedName>
        <fullName evidence="1">Uncharacterized protein</fullName>
    </submittedName>
</protein>
<organism evidence="1 2">
    <name type="scientific">Platanthera zijinensis</name>
    <dbReference type="NCBI Taxonomy" id="2320716"/>
    <lineage>
        <taxon>Eukaryota</taxon>
        <taxon>Viridiplantae</taxon>
        <taxon>Streptophyta</taxon>
        <taxon>Embryophyta</taxon>
        <taxon>Tracheophyta</taxon>
        <taxon>Spermatophyta</taxon>
        <taxon>Magnoliopsida</taxon>
        <taxon>Liliopsida</taxon>
        <taxon>Asparagales</taxon>
        <taxon>Orchidaceae</taxon>
        <taxon>Orchidoideae</taxon>
        <taxon>Orchideae</taxon>
        <taxon>Orchidinae</taxon>
        <taxon>Platanthera</taxon>
    </lineage>
</organism>
<keyword evidence="2" id="KW-1185">Reference proteome</keyword>
<gene>
    <name evidence="1" type="ORF">KSP39_PZI013899</name>
</gene>
<accession>A0AAP0BCR7</accession>
<evidence type="ECO:0000313" key="1">
    <source>
        <dbReference type="EMBL" id="KAK8935871.1"/>
    </source>
</evidence>
<comment type="caution">
    <text evidence="1">The sequence shown here is derived from an EMBL/GenBank/DDBJ whole genome shotgun (WGS) entry which is preliminary data.</text>
</comment>
<dbReference type="EMBL" id="JBBWWQ010000011">
    <property type="protein sequence ID" value="KAK8935871.1"/>
    <property type="molecule type" value="Genomic_DNA"/>
</dbReference>
<proteinExistence type="predicted"/>